<comment type="pathway">
    <text evidence="2">Carbohydrate degradation; glycolysis; D-glyceraldehyde 3-phosphate from glycerone phosphate: step 1/1.</text>
</comment>
<protein>
    <recommendedName>
        <fullName evidence="2">Triosephosphate isomerase</fullName>
        <ecNumber evidence="2">5.3.1.1</ecNumber>
    </recommendedName>
</protein>
<dbReference type="GO" id="GO:0004807">
    <property type="term" value="F:triose-phosphate isomerase activity"/>
    <property type="evidence" value="ECO:0007669"/>
    <property type="project" value="UniProtKB-EC"/>
</dbReference>
<dbReference type="EMBL" id="BSUL01000001">
    <property type="protein sequence ID" value="GMA27924.1"/>
    <property type="molecule type" value="Genomic_DNA"/>
</dbReference>
<keyword evidence="2" id="KW-0963">Cytoplasm</keyword>
<dbReference type="GO" id="GO:0046166">
    <property type="term" value="P:glyceraldehyde-3-phosphate biosynthetic process"/>
    <property type="evidence" value="ECO:0007669"/>
    <property type="project" value="TreeGrafter"/>
</dbReference>
<dbReference type="SUPFAM" id="SSF51351">
    <property type="entry name" value="Triosephosphate isomerase (TIM)"/>
    <property type="match status" value="1"/>
</dbReference>
<dbReference type="Pfam" id="PF00121">
    <property type="entry name" value="TIM"/>
    <property type="match status" value="1"/>
</dbReference>
<gene>
    <name evidence="3" type="ORF">GCM10025874_11770</name>
</gene>
<dbReference type="Proteomes" id="UP001157160">
    <property type="component" value="Unassembled WGS sequence"/>
</dbReference>
<dbReference type="AlphaFoldDB" id="A0AA37UCH4"/>
<comment type="subcellular location">
    <subcellularLocation>
        <location evidence="2">Cytoplasm</location>
    </subcellularLocation>
</comment>
<evidence type="ECO:0000256" key="1">
    <source>
        <dbReference type="ARBA" id="ARBA00023235"/>
    </source>
</evidence>
<comment type="pathway">
    <text evidence="2">Carbohydrate biosynthesis; gluconeogenesis.</text>
</comment>
<dbReference type="PANTHER" id="PTHR21139">
    <property type="entry name" value="TRIOSEPHOSPHATE ISOMERASE"/>
    <property type="match status" value="1"/>
</dbReference>
<comment type="subunit">
    <text evidence="2">Homodimer.</text>
</comment>
<dbReference type="InterPro" id="IPR035990">
    <property type="entry name" value="TIM_sf"/>
</dbReference>
<accession>A0AA37UCH4</accession>
<evidence type="ECO:0000313" key="4">
    <source>
        <dbReference type="Proteomes" id="UP001157160"/>
    </source>
</evidence>
<keyword evidence="2" id="KW-0324">Glycolysis</keyword>
<dbReference type="GO" id="GO:0005829">
    <property type="term" value="C:cytosol"/>
    <property type="evidence" value="ECO:0007669"/>
    <property type="project" value="TreeGrafter"/>
</dbReference>
<proteinExistence type="inferred from homology"/>
<evidence type="ECO:0000256" key="2">
    <source>
        <dbReference type="RuleBase" id="RU363013"/>
    </source>
</evidence>
<comment type="similarity">
    <text evidence="2">Belongs to the triosephosphate isomerase family.</text>
</comment>
<dbReference type="GO" id="GO:0019563">
    <property type="term" value="P:glycerol catabolic process"/>
    <property type="evidence" value="ECO:0007669"/>
    <property type="project" value="TreeGrafter"/>
</dbReference>
<dbReference type="InterPro" id="IPR013785">
    <property type="entry name" value="Aldolase_TIM"/>
</dbReference>
<dbReference type="GO" id="GO:0006094">
    <property type="term" value="P:gluconeogenesis"/>
    <property type="evidence" value="ECO:0007669"/>
    <property type="project" value="UniProtKB-KW"/>
</dbReference>
<dbReference type="CDD" id="cd00311">
    <property type="entry name" value="TIM"/>
    <property type="match status" value="1"/>
</dbReference>
<dbReference type="PROSITE" id="PS51440">
    <property type="entry name" value="TIM_2"/>
    <property type="match status" value="1"/>
</dbReference>
<dbReference type="RefSeq" id="WP_284230932.1">
    <property type="nucleotide sequence ID" value="NZ_BSUL01000001.1"/>
</dbReference>
<keyword evidence="4" id="KW-1185">Reference proteome</keyword>
<evidence type="ECO:0000313" key="3">
    <source>
        <dbReference type="EMBL" id="GMA27924.1"/>
    </source>
</evidence>
<dbReference type="Gene3D" id="3.20.20.70">
    <property type="entry name" value="Aldolase class I"/>
    <property type="match status" value="1"/>
</dbReference>
<comment type="caution">
    <text evidence="3">The sequence shown here is derived from an EMBL/GenBank/DDBJ whole genome shotgun (WGS) entry which is preliminary data.</text>
</comment>
<sequence>MPAERARWIGTSTKMYFGYQQHFDWMSAVARIVEERPALAEAGITPFVIPSFPVLESALRILGPAGVTVGAQAVSQDEGAATGEVGAGLLAEMGVRLVEIGHAERRARYGETDAVVAAKTRVAIAAGLTPLLCVGEAEGGDPEGAVRTVVDQCVAAVGDAALLDRIVVAYEPVWAIGAPAPAGADHVNAVVAGIRSSLTELIGGPAPAIVYGGSAGPGLLATVPEVDGLFLGRFAHDPANFGRVLDEALAR</sequence>
<dbReference type="GO" id="GO:0006096">
    <property type="term" value="P:glycolytic process"/>
    <property type="evidence" value="ECO:0007669"/>
    <property type="project" value="UniProtKB-KW"/>
</dbReference>
<name>A0AA37UCH4_9MICO</name>
<dbReference type="InterPro" id="IPR000652">
    <property type="entry name" value="Triosephosphate_isomerase"/>
</dbReference>
<reference evidence="3 4" key="1">
    <citation type="journal article" date="2014" name="Int. J. Syst. Evol. Microbiol.">
        <title>Complete genome sequence of Corynebacterium casei LMG S-19264T (=DSM 44701T), isolated from a smear-ripened cheese.</title>
        <authorList>
            <consortium name="US DOE Joint Genome Institute (JGI-PGF)"/>
            <person name="Walter F."/>
            <person name="Albersmeier A."/>
            <person name="Kalinowski J."/>
            <person name="Ruckert C."/>
        </authorList>
    </citation>
    <scope>NUCLEOTIDE SEQUENCE [LARGE SCALE GENOMIC DNA]</scope>
    <source>
        <strain evidence="3 4">NBRC 112289</strain>
    </source>
</reference>
<keyword evidence="1 2" id="KW-0413">Isomerase</keyword>
<organism evidence="3 4">
    <name type="scientific">Arenivirga flava</name>
    <dbReference type="NCBI Taxonomy" id="1930060"/>
    <lineage>
        <taxon>Bacteria</taxon>
        <taxon>Bacillati</taxon>
        <taxon>Actinomycetota</taxon>
        <taxon>Actinomycetes</taxon>
        <taxon>Micrococcales</taxon>
        <taxon>Microbacteriaceae</taxon>
        <taxon>Arenivirga</taxon>
    </lineage>
</organism>
<dbReference type="PANTHER" id="PTHR21139:SF2">
    <property type="entry name" value="TRIOSEPHOSPHATE ISOMERASE"/>
    <property type="match status" value="1"/>
</dbReference>
<comment type="catalytic activity">
    <reaction evidence="2">
        <text>D-glyceraldehyde 3-phosphate = dihydroxyacetone phosphate</text>
        <dbReference type="Rhea" id="RHEA:18585"/>
        <dbReference type="ChEBI" id="CHEBI:57642"/>
        <dbReference type="ChEBI" id="CHEBI:59776"/>
        <dbReference type="EC" id="5.3.1.1"/>
    </reaction>
</comment>
<keyword evidence="2" id="KW-0312">Gluconeogenesis</keyword>
<dbReference type="EC" id="5.3.1.1" evidence="2"/>